<dbReference type="Proteomes" id="UP000625316">
    <property type="component" value="Unassembled WGS sequence"/>
</dbReference>
<dbReference type="AlphaFoldDB" id="A0A928Z691"/>
<feature type="coiled-coil region" evidence="1">
    <location>
        <begin position="5"/>
        <end position="105"/>
    </location>
</feature>
<proteinExistence type="predicted"/>
<dbReference type="EMBL" id="JADEXQ010000125">
    <property type="protein sequence ID" value="MBE9032792.1"/>
    <property type="molecule type" value="Genomic_DNA"/>
</dbReference>
<organism evidence="2 3">
    <name type="scientific">Romeriopsis navalis LEGE 11480</name>
    <dbReference type="NCBI Taxonomy" id="2777977"/>
    <lineage>
        <taxon>Bacteria</taxon>
        <taxon>Bacillati</taxon>
        <taxon>Cyanobacteriota</taxon>
        <taxon>Cyanophyceae</taxon>
        <taxon>Leptolyngbyales</taxon>
        <taxon>Leptolyngbyaceae</taxon>
        <taxon>Romeriopsis</taxon>
        <taxon>Romeriopsis navalis</taxon>
    </lineage>
</organism>
<gene>
    <name evidence="2" type="ORF">IQ266_23935</name>
</gene>
<evidence type="ECO:0000313" key="2">
    <source>
        <dbReference type="EMBL" id="MBE9032792.1"/>
    </source>
</evidence>
<evidence type="ECO:0000313" key="3">
    <source>
        <dbReference type="Proteomes" id="UP000625316"/>
    </source>
</evidence>
<accession>A0A928Z691</accession>
<keyword evidence="1" id="KW-0175">Coiled coil</keyword>
<name>A0A928Z691_9CYAN</name>
<comment type="caution">
    <text evidence="2">The sequence shown here is derived from an EMBL/GenBank/DDBJ whole genome shotgun (WGS) entry which is preliminary data.</text>
</comment>
<dbReference type="RefSeq" id="WP_264327608.1">
    <property type="nucleotide sequence ID" value="NZ_JADEXQ010000125.1"/>
</dbReference>
<evidence type="ECO:0000256" key="1">
    <source>
        <dbReference type="SAM" id="Coils"/>
    </source>
</evidence>
<sequence length="125" mass="14430">MSQEVVQWLNEIKALKEDVANLQQELAESNASGDKWRRLYETEANQRRQEAENMQAKFDELQTTITQLQGDTPPSELQQERDRLVQDLEAEKANHEKTRKDFTTALSDAMELLSKGKQRLPDVAD</sequence>
<protein>
    <submittedName>
        <fullName evidence="2">Uncharacterized protein</fullName>
    </submittedName>
</protein>
<keyword evidence="3" id="KW-1185">Reference proteome</keyword>
<reference evidence="2" key="1">
    <citation type="submission" date="2020-10" db="EMBL/GenBank/DDBJ databases">
        <authorList>
            <person name="Castelo-Branco R."/>
            <person name="Eusebio N."/>
            <person name="Adriana R."/>
            <person name="Vieira A."/>
            <person name="Brugerolle De Fraissinette N."/>
            <person name="Rezende De Castro R."/>
            <person name="Schneider M.P."/>
            <person name="Vasconcelos V."/>
            <person name="Leao P.N."/>
        </authorList>
    </citation>
    <scope>NUCLEOTIDE SEQUENCE</scope>
    <source>
        <strain evidence="2">LEGE 11480</strain>
    </source>
</reference>